<evidence type="ECO:0000256" key="20">
    <source>
        <dbReference type="ARBA" id="ARBA00023315"/>
    </source>
</evidence>
<dbReference type="Ensembl" id="ENSCSET00000025863.1">
    <property type="protein sequence ID" value="ENSCSEP00000025526.1"/>
    <property type="gene ID" value="ENSCSEG00000016295.1"/>
</dbReference>
<feature type="region of interest" description="Disordered" evidence="26">
    <location>
        <begin position="368"/>
        <end position="404"/>
    </location>
</feature>
<feature type="domain" description="PCI" evidence="27">
    <location>
        <begin position="851"/>
        <end position="1033"/>
    </location>
</feature>
<dbReference type="Pfam" id="PF16766">
    <property type="entry name" value="CID_GANP"/>
    <property type="match status" value="1"/>
</dbReference>
<dbReference type="InterPro" id="IPR012677">
    <property type="entry name" value="Nucleotide-bd_a/b_plait_sf"/>
</dbReference>
<dbReference type="GO" id="GO:0002376">
    <property type="term" value="P:immune system process"/>
    <property type="evidence" value="ECO:0007669"/>
    <property type="project" value="UniProtKB-KW"/>
</dbReference>
<evidence type="ECO:0000256" key="10">
    <source>
        <dbReference type="ARBA" id="ARBA00022553"/>
    </source>
</evidence>
<keyword evidence="11" id="KW-0808">Transferase</keyword>
<proteinExistence type="inferred from homology"/>
<evidence type="ECO:0000256" key="19">
    <source>
        <dbReference type="ARBA" id="ARBA00023242"/>
    </source>
</evidence>
<evidence type="ECO:0000256" key="3">
    <source>
        <dbReference type="ARBA" id="ARBA00004567"/>
    </source>
</evidence>
<sequence length="2054" mass="227901">MNPSNPFGRPQGGAFQAPNNPMKTGLFQSIGQQSANSQPQTMEVFQSSAFGQPSGLTPPSSHGNTMFGQNPGFLQQPPVFGQPSMGKAAAFGSSTAPAFGQTVGQNQSTVFGQSAAFEQAPVFGQKTPEFGGFGQSQLPPTSTPAVRPPQSHGFGQPMFGQPSTTAVTSMFGGNTVTQSKSFATSTFSFKPASEALFKPIFSASPEPNNPQTTSTSSSPFGSGVTQMSSSCPTSSGFGMPGFRFSIPVAAPSSSTANNPLPAGNNGGSTNPVQFTFSQPAPPSSSSTTNTTATQPTTPSSFSFSLKAPQAQTLSLTEGSGLVQRPAFGDKGQADANTDEKRSHFEALEETNVFARLGKGVKRKEEPFVFSSSQEKPVSEDVPVEAESSRHPPKRPLMRSHHPPGGIFGRAVSGLRKDSTHLGKREVAKETQHQAPKWEEAKGEDAQSQDDNTTAPLATAFVTKETLDKDTESVNEVDPELGAVTPVKHERRESSESLSNASFTDCTVLQCRKIPQSLNKKNIIEKHFSRYGRVSKVICRPAKNLAFVHFNDHASAAKAKKKGKILHQHEIFLLWQRKKQSPEEKTSRFAAAAAEEEPAGDGPEDTESGAASLRRSLFRAPGGSSTTAVSHSSPVKRMASAKSLQYTTEPQRETGTDPQTSERPVPSSLAHLIGQVAETAEDKYRLLEQRDKVLRQGRPKRTDLNLSKVFVGTCPDMCPEKERYMRETRNQLSVFEVVPDTEMVDHTAAIKEYSRSSADQEEPLPHDLRPLSVLSMTMDYLVTQIMNQDHENQRDWYDFVWNRTRGIRKDITQQRLCCPHTVSLIEKCTRFHVHCAHHLCEEQLSSFDAKINNENMTKCLQSLKEMYQDLATHQIYCPKEAEFRQYSVLLRLNDGDILREVQQFRDEVRNSAEVKFAVQAFASVNSNNFVRFFKLVKGASYLASCLLHRYFNQVRTKALKCLNIAHTVGTRSTAFPLEDITRMFMFRSSAETTEFIHQYGLNVSDGMVELNRTNYQEPELLSQKKSDVILSKKTVLTGEVVNGGPLPNPPQHVPVCSFDSKNKYCGEVPHVEPTTTVTAKVEVNMPTRVEPLSKGGASLGSMEEPSPPPAEDLHRPSFTPDSQPAFQLMHQPVKLPSPPPPAPPPPVYSDEEIKSELDSVIEEVVRTALMEIADVGVTYVKTALEESSVQVESLVTEVLGQMLQEVSSEEFKAEERIALEKYRLEQARIQQEHKTLLSELSVSLCAEILNEVTDDFVNQTSTAEIQHAVNEKAERVAKCTEQVCSRLVEDTLNADITLIVEETLDAELQRIQKYIKRWRDVVAVRRHLKRQMRGFPAAPCGVDPRFKLKAFSPSAQPSVAELSRGVVNLGNAGTLGLSTIRSLNMKEEVMQQLRVHYFNQLLLDEMVWTPLHLPTLVTRSIPDPPDRIFWKLTLLLPSNQENTTSPADKILSEWLEVKLGGEGSEVRKEQSDGMLKTLFTMNTQQERGPHTHGVHISVKSCRGPLSEGGLSDAEKNSELNGTGALMMLLPVMSIVDREDDVFLLSALLQLRQLQQASTWHCPLPLVILVPGSVDGAEDQRKLEEALMLQALVQEDLILEYKFFFIPETTGDMQGSKQLICALDWLLARAPPTLPLSCQSLVDLVEATVSQEFTARVHNHCREFAPSGLHFQDPTAIILLYNAVLAHVADAVSSEDLLKLSWPPGELCLPENRQVIPPLGFNSPQHLTWLREAVLSLQLPQLGQLSAADTWSELCLSVYSFAAQIPVSSHSQPLLMSRLENLLENARLKQQFTKTHRSGRSWIGAEEEMECPSDSLVPWEDVLIICIDHKLKDWQIPRPAVCREDGEILVYFSAESLKGFQPPEEWRLAVRQKHREREQKQEEEKRRTGPAARYGHTNTSLSLRQKLFHSFAEPPEPRNAPVDITHTLAPPELLAHKLMWSVEAEKAESRRSMEQLQRWVDGDALDPLSTPLFVPSSILLSMPKTINQPRTRKSREISITQESDDLLEQSVCPKNTPKTLSLKWQMKELERQILASQEEELACGLELSSLFNIVND</sequence>
<dbReference type="STRING" id="244447.ENSCSEP00000025526"/>
<evidence type="ECO:0000256" key="1">
    <source>
        <dbReference type="ARBA" id="ARBA00004286"/>
    </source>
</evidence>
<dbReference type="InterPro" id="IPR005062">
    <property type="entry name" value="SAC3/GANP/THP3_conserved"/>
</dbReference>
<keyword evidence="17 25" id="KW-0175">Coiled coil</keyword>
<evidence type="ECO:0000256" key="15">
    <source>
        <dbReference type="ARBA" id="ARBA00022990"/>
    </source>
</evidence>
<feature type="compositionally biased region" description="Basic residues" evidence="26">
    <location>
        <begin position="390"/>
        <end position="401"/>
    </location>
</feature>
<dbReference type="GO" id="GO:0003723">
    <property type="term" value="F:RNA binding"/>
    <property type="evidence" value="ECO:0007669"/>
    <property type="project" value="InterPro"/>
</dbReference>
<dbReference type="GeneTree" id="ENSGT00940000156322"/>
<dbReference type="RefSeq" id="XP_024919656.1">
    <property type="nucleotide sequence ID" value="XM_025063888.1"/>
</dbReference>
<dbReference type="SUPFAM" id="SSF54928">
    <property type="entry name" value="RNA-binding domain, RBD"/>
    <property type="match status" value="1"/>
</dbReference>
<evidence type="ECO:0000256" key="8">
    <source>
        <dbReference type="ARBA" id="ARBA00022481"/>
    </source>
</evidence>
<evidence type="ECO:0000256" key="11">
    <source>
        <dbReference type="ARBA" id="ARBA00022679"/>
    </source>
</evidence>
<dbReference type="InterPro" id="IPR000504">
    <property type="entry name" value="RRM_dom"/>
</dbReference>
<feature type="compositionally biased region" description="Basic and acidic residues" evidence="26">
    <location>
        <begin position="1873"/>
        <end position="1885"/>
    </location>
</feature>
<keyword evidence="19" id="KW-0539">Nucleus</keyword>
<feature type="region of interest" description="Disordered" evidence="26">
    <location>
        <begin position="1869"/>
        <end position="1894"/>
    </location>
</feature>
<dbReference type="GO" id="GO:0005654">
    <property type="term" value="C:nucleoplasm"/>
    <property type="evidence" value="ECO:0007669"/>
    <property type="project" value="UniProtKB-SubCell"/>
</dbReference>
<evidence type="ECO:0000256" key="2">
    <source>
        <dbReference type="ARBA" id="ARBA00004496"/>
    </source>
</evidence>
<evidence type="ECO:0000256" key="24">
    <source>
        <dbReference type="ARBA" id="ARBA00069544"/>
    </source>
</evidence>
<keyword evidence="16" id="KW-0811">Translocation</keyword>
<evidence type="ECO:0000256" key="6">
    <source>
        <dbReference type="ARBA" id="ARBA00022448"/>
    </source>
</evidence>
<feature type="compositionally biased region" description="Basic and acidic residues" evidence="26">
    <location>
        <begin position="424"/>
        <end position="444"/>
    </location>
</feature>
<feature type="region of interest" description="Disordered" evidence="26">
    <location>
        <begin position="252"/>
        <end position="305"/>
    </location>
</feature>
<keyword evidence="6" id="KW-0813">Transport</keyword>
<dbReference type="FunFam" id="1.25.40.990:FF:000003">
    <property type="entry name" value="germinal-center associated nuclear protein isoform X2"/>
    <property type="match status" value="1"/>
</dbReference>
<dbReference type="InterPro" id="IPR031907">
    <property type="entry name" value="MCM3AP_GANP"/>
</dbReference>
<keyword evidence="18" id="KW-0906">Nuclear pore complex</keyword>
<feature type="compositionally biased region" description="Low complexity" evidence="26">
    <location>
        <begin position="274"/>
        <end position="304"/>
    </location>
</feature>
<dbReference type="InterPro" id="IPR045107">
    <property type="entry name" value="SAC3/GANP/THP3"/>
</dbReference>
<feature type="compositionally biased region" description="Polar residues" evidence="26">
    <location>
        <begin position="17"/>
        <end position="68"/>
    </location>
</feature>
<evidence type="ECO:0000256" key="5">
    <source>
        <dbReference type="ARBA" id="ARBA00013184"/>
    </source>
</evidence>
<dbReference type="InterPro" id="IPR000717">
    <property type="entry name" value="PCI_dom"/>
</dbReference>
<feature type="region of interest" description="Disordered" evidence="26">
    <location>
        <begin position="479"/>
        <end position="498"/>
    </location>
</feature>
<feature type="coiled-coil region" evidence="25">
    <location>
        <begin position="1211"/>
        <end position="1238"/>
    </location>
</feature>
<dbReference type="EC" id="2.3.1.48" evidence="5"/>
<feature type="compositionally biased region" description="Low complexity" evidence="26">
    <location>
        <begin position="204"/>
        <end position="225"/>
    </location>
</feature>
<keyword evidence="20" id="KW-0012">Acyltransferase</keyword>
<evidence type="ECO:0000256" key="12">
    <source>
        <dbReference type="ARBA" id="ARBA00022816"/>
    </source>
</evidence>
<keyword evidence="15" id="KW-0007">Acetylation</keyword>
<evidence type="ECO:0000256" key="7">
    <source>
        <dbReference type="ARBA" id="ARBA00022454"/>
    </source>
</evidence>
<evidence type="ECO:0000256" key="21">
    <source>
        <dbReference type="ARBA" id="ARBA00038443"/>
    </source>
</evidence>
<name>A0A3P8WJ38_CYNSE</name>
<dbReference type="GO" id="GO:0070390">
    <property type="term" value="C:transcription export complex 2"/>
    <property type="evidence" value="ECO:0007669"/>
    <property type="project" value="TreeGrafter"/>
</dbReference>
<evidence type="ECO:0000256" key="16">
    <source>
        <dbReference type="ARBA" id="ARBA00023010"/>
    </source>
</evidence>
<keyword evidence="12" id="KW-0509">mRNA transport</keyword>
<dbReference type="Gene3D" id="3.30.70.330">
    <property type="match status" value="1"/>
</dbReference>
<dbReference type="RefSeq" id="XP_008327212.1">
    <property type="nucleotide sequence ID" value="XM_008328990.3"/>
</dbReference>
<evidence type="ECO:0000256" key="4">
    <source>
        <dbReference type="ARBA" id="ARBA00004642"/>
    </source>
</evidence>
<dbReference type="CTD" id="8888"/>
<reference evidence="28" key="2">
    <citation type="submission" date="2025-08" db="UniProtKB">
        <authorList>
            <consortium name="Ensembl"/>
        </authorList>
    </citation>
    <scope>IDENTIFICATION</scope>
</reference>
<keyword evidence="9" id="KW-0963">Cytoplasm</keyword>
<organism evidence="28 29">
    <name type="scientific">Cynoglossus semilaevis</name>
    <name type="common">Tongue sole</name>
    <dbReference type="NCBI Taxonomy" id="244447"/>
    <lineage>
        <taxon>Eukaryota</taxon>
        <taxon>Metazoa</taxon>
        <taxon>Chordata</taxon>
        <taxon>Craniata</taxon>
        <taxon>Vertebrata</taxon>
        <taxon>Euteleostomi</taxon>
        <taxon>Actinopterygii</taxon>
        <taxon>Neopterygii</taxon>
        <taxon>Teleostei</taxon>
        <taxon>Neoteleostei</taxon>
        <taxon>Acanthomorphata</taxon>
        <taxon>Carangaria</taxon>
        <taxon>Pleuronectiformes</taxon>
        <taxon>Pleuronectoidei</taxon>
        <taxon>Cynoglossidae</taxon>
        <taxon>Cynoglossinae</taxon>
        <taxon>Cynoglossus</taxon>
    </lineage>
</organism>
<evidence type="ECO:0000256" key="18">
    <source>
        <dbReference type="ARBA" id="ARBA00023132"/>
    </source>
</evidence>
<evidence type="ECO:0000313" key="28">
    <source>
        <dbReference type="Ensembl" id="ENSCSEP00000025526.1"/>
    </source>
</evidence>
<feature type="region of interest" description="Disordered" evidence="26">
    <location>
        <begin position="424"/>
        <end position="454"/>
    </location>
</feature>
<dbReference type="SMART" id="SM00360">
    <property type="entry name" value="RRM"/>
    <property type="match status" value="1"/>
</dbReference>
<evidence type="ECO:0000313" key="29">
    <source>
        <dbReference type="Proteomes" id="UP000265120"/>
    </source>
</evidence>
<dbReference type="RefSeq" id="XP_016895246.1">
    <property type="nucleotide sequence ID" value="XM_017039757.2"/>
</dbReference>
<comment type="catalytic activity">
    <reaction evidence="22">
        <text>L-lysyl-[histone] + acetyl-CoA = N(6)-acetyl-L-lysyl-[histone] + CoA + H(+)</text>
        <dbReference type="Rhea" id="RHEA:21992"/>
        <dbReference type="Rhea" id="RHEA-COMP:9845"/>
        <dbReference type="Rhea" id="RHEA-COMP:11338"/>
        <dbReference type="ChEBI" id="CHEBI:15378"/>
        <dbReference type="ChEBI" id="CHEBI:29969"/>
        <dbReference type="ChEBI" id="CHEBI:57287"/>
        <dbReference type="ChEBI" id="CHEBI:57288"/>
        <dbReference type="ChEBI" id="CHEBI:61930"/>
        <dbReference type="EC" id="2.3.1.48"/>
    </reaction>
    <physiologicalReaction direction="left-to-right" evidence="22">
        <dbReference type="Rhea" id="RHEA:21993"/>
    </physiologicalReaction>
</comment>
<evidence type="ECO:0000256" key="26">
    <source>
        <dbReference type="SAM" id="MobiDB-lite"/>
    </source>
</evidence>
<dbReference type="Gene3D" id="1.25.40.990">
    <property type="match status" value="1"/>
</dbReference>
<feature type="compositionally biased region" description="Acidic residues" evidence="26">
    <location>
        <begin position="593"/>
        <end position="606"/>
    </location>
</feature>
<dbReference type="Proteomes" id="UP000265120">
    <property type="component" value="Chromosome 16"/>
</dbReference>
<comment type="subcellular location">
    <subcellularLocation>
        <location evidence="1">Chromosome</location>
    </subcellularLocation>
    <subcellularLocation>
        <location evidence="2">Cytoplasm</location>
    </subcellularLocation>
    <subcellularLocation>
        <location evidence="3">Nucleus</location>
        <location evidence="3">Nuclear pore complex</location>
    </subcellularLocation>
    <subcellularLocation>
        <location evidence="4">Nucleus</location>
        <location evidence="4">Nucleoplasm</location>
    </subcellularLocation>
</comment>
<evidence type="ECO:0000259" key="27">
    <source>
        <dbReference type="PROSITE" id="PS50250"/>
    </source>
</evidence>
<feature type="region of interest" description="Disordered" evidence="26">
    <location>
        <begin position="200"/>
        <end position="233"/>
    </location>
</feature>
<feature type="compositionally biased region" description="Polar residues" evidence="26">
    <location>
        <begin position="622"/>
        <end position="632"/>
    </location>
</feature>
<evidence type="ECO:0000256" key="25">
    <source>
        <dbReference type="SAM" id="Coils"/>
    </source>
</evidence>
<evidence type="ECO:0000256" key="17">
    <source>
        <dbReference type="ARBA" id="ARBA00023054"/>
    </source>
</evidence>
<dbReference type="FunCoup" id="A0A3P8WJ38">
    <property type="interactions" value="2113"/>
</dbReference>
<keyword evidence="14" id="KW-0653">Protein transport</keyword>
<evidence type="ECO:0000256" key="13">
    <source>
        <dbReference type="ARBA" id="ARBA00022859"/>
    </source>
</evidence>
<evidence type="ECO:0000256" key="14">
    <source>
        <dbReference type="ARBA" id="ARBA00022927"/>
    </source>
</evidence>
<keyword evidence="8" id="KW-0488">Methylation</keyword>
<keyword evidence="29" id="KW-1185">Reference proteome</keyword>
<protein>
    <recommendedName>
        <fullName evidence="24">Germinal-center associated nuclear protein</fullName>
        <ecNumber evidence="5">2.3.1.48</ecNumber>
    </recommendedName>
</protein>
<comment type="similarity">
    <text evidence="21">Belongs to the SAC3 family.</text>
</comment>
<keyword evidence="13" id="KW-0391">Immunity</keyword>
<evidence type="ECO:0000256" key="9">
    <source>
        <dbReference type="ARBA" id="ARBA00022490"/>
    </source>
</evidence>
<dbReference type="GO" id="GO:0006406">
    <property type="term" value="P:mRNA export from nucleus"/>
    <property type="evidence" value="ECO:0007669"/>
    <property type="project" value="TreeGrafter"/>
</dbReference>
<dbReference type="PROSITE" id="PS50250">
    <property type="entry name" value="PCI"/>
    <property type="match status" value="1"/>
</dbReference>
<dbReference type="Pfam" id="PF03399">
    <property type="entry name" value="SAC3_GANP"/>
    <property type="match status" value="1"/>
</dbReference>
<dbReference type="GO" id="GO:0015031">
    <property type="term" value="P:protein transport"/>
    <property type="evidence" value="ECO:0007669"/>
    <property type="project" value="UniProtKB-KW"/>
</dbReference>
<dbReference type="InParanoid" id="A0A3P8WJ38"/>
<dbReference type="PANTHER" id="PTHR12436:SF3">
    <property type="entry name" value="GERMINAL-CENTER ASSOCIATED NUCLEAR PROTEIN"/>
    <property type="match status" value="1"/>
</dbReference>
<dbReference type="RefSeq" id="XP_008327211.1">
    <property type="nucleotide sequence ID" value="XM_008328989.3"/>
</dbReference>
<reference evidence="28 29" key="1">
    <citation type="journal article" date="2014" name="Nat. Genet.">
        <title>Whole-genome sequence of a flatfish provides insights into ZW sex chromosome evolution and adaptation to a benthic lifestyle.</title>
        <authorList>
            <person name="Chen S."/>
            <person name="Zhang G."/>
            <person name="Shao C."/>
            <person name="Huang Q."/>
            <person name="Liu G."/>
            <person name="Zhang P."/>
            <person name="Song W."/>
            <person name="An N."/>
            <person name="Chalopin D."/>
            <person name="Volff J.N."/>
            <person name="Hong Y."/>
            <person name="Li Q."/>
            <person name="Sha Z."/>
            <person name="Zhou H."/>
            <person name="Xie M."/>
            <person name="Yu Q."/>
            <person name="Liu Y."/>
            <person name="Xiang H."/>
            <person name="Wang N."/>
            <person name="Wu K."/>
            <person name="Yang C."/>
            <person name="Zhou Q."/>
            <person name="Liao X."/>
            <person name="Yang L."/>
            <person name="Hu Q."/>
            <person name="Zhang J."/>
            <person name="Meng L."/>
            <person name="Jin L."/>
            <person name="Tian Y."/>
            <person name="Lian J."/>
            <person name="Yang J."/>
            <person name="Miao G."/>
            <person name="Liu S."/>
            <person name="Liang Z."/>
            <person name="Yan F."/>
            <person name="Li Y."/>
            <person name="Sun B."/>
            <person name="Zhang H."/>
            <person name="Zhang J."/>
            <person name="Zhu Y."/>
            <person name="Du M."/>
            <person name="Zhao Y."/>
            <person name="Schartl M."/>
            <person name="Tang Q."/>
            <person name="Wang J."/>
        </authorList>
    </citation>
    <scope>NUCLEOTIDE SEQUENCE</scope>
</reference>
<dbReference type="GO" id="GO:0005694">
    <property type="term" value="C:chromosome"/>
    <property type="evidence" value="ECO:0007669"/>
    <property type="project" value="UniProtKB-SubCell"/>
</dbReference>
<dbReference type="GO" id="GO:0061733">
    <property type="term" value="F:protein-lysine-acetyltransferase activity"/>
    <property type="evidence" value="ECO:0007669"/>
    <property type="project" value="UniProtKB-EC"/>
</dbReference>
<dbReference type="InterPro" id="IPR035979">
    <property type="entry name" value="RBD_domain_sf"/>
</dbReference>
<dbReference type="PANTHER" id="PTHR12436">
    <property type="entry name" value="80 KDA MCM3-ASSOCIATED PROTEIN"/>
    <property type="match status" value="1"/>
</dbReference>
<dbReference type="GO" id="GO:0005737">
    <property type="term" value="C:cytoplasm"/>
    <property type="evidence" value="ECO:0007669"/>
    <property type="project" value="UniProtKB-SubCell"/>
</dbReference>
<dbReference type="GO" id="GO:0005643">
    <property type="term" value="C:nuclear pore"/>
    <property type="evidence" value="ECO:0007669"/>
    <property type="project" value="UniProtKB-SubCell"/>
</dbReference>
<dbReference type="Gene3D" id="6.10.250.1340">
    <property type="match status" value="1"/>
</dbReference>
<keyword evidence="7" id="KW-0158">Chromosome</keyword>
<dbReference type="GeneID" id="103392387"/>
<keyword evidence="10" id="KW-0597">Phosphoprotein</keyword>
<evidence type="ECO:0000256" key="22">
    <source>
        <dbReference type="ARBA" id="ARBA00048940"/>
    </source>
</evidence>
<feature type="region of interest" description="Disordered" evidence="26">
    <location>
        <begin position="1087"/>
        <end position="1123"/>
    </location>
</feature>
<accession>A0A3P8WJ38</accession>
<evidence type="ECO:0000256" key="23">
    <source>
        <dbReference type="ARBA" id="ARBA00055631"/>
    </source>
</evidence>
<dbReference type="InterPro" id="IPR031910">
    <property type="entry name" value="GANP_CID_dom"/>
</dbReference>
<dbReference type="Pfam" id="PF16769">
    <property type="entry name" value="MCM3AP_GANP"/>
    <property type="match status" value="1"/>
</dbReference>
<dbReference type="Pfam" id="PF00076">
    <property type="entry name" value="RRM_1"/>
    <property type="match status" value="1"/>
</dbReference>
<dbReference type="OrthoDB" id="21502at2759"/>
<feature type="region of interest" description="Disordered" evidence="26">
    <location>
        <begin position="318"/>
        <end position="340"/>
    </location>
</feature>
<feature type="region of interest" description="Disordered" evidence="26">
    <location>
        <begin position="1"/>
        <end position="72"/>
    </location>
</feature>
<dbReference type="OMA" id="DMTIFWH"/>
<reference evidence="28" key="3">
    <citation type="submission" date="2025-09" db="UniProtKB">
        <authorList>
            <consortium name="Ensembl"/>
        </authorList>
    </citation>
    <scope>IDENTIFICATION</scope>
</reference>
<feature type="region of interest" description="Disordered" evidence="26">
    <location>
        <begin position="582"/>
        <end position="665"/>
    </location>
</feature>
<dbReference type="KEGG" id="csem:103392387"/>
<comment type="function">
    <text evidence="23">As a component of the TREX-2 complex, involved in the export of mRNAs to the cytoplasm through the nuclear pores. Through the acetylation of histones, affects the assembly of nucleosomes at immunoglobulin variable region genes and promotes the recruitment and positioning of transcription complex to favor DNA cytosine deaminase AICDA/AID targeting, hence promoting somatic hypermutations.</text>
</comment>